<dbReference type="PROSITE" id="PS50234">
    <property type="entry name" value="VWFA"/>
    <property type="match status" value="1"/>
</dbReference>
<reference evidence="2" key="1">
    <citation type="journal article" date="2008" name="Nature">
        <title>The amphioxus genome and the evolution of the chordate karyotype.</title>
        <authorList>
            <consortium name="US DOE Joint Genome Institute (JGI-PGF)"/>
            <person name="Putnam N.H."/>
            <person name="Butts T."/>
            <person name="Ferrier D.E.K."/>
            <person name="Furlong R.F."/>
            <person name="Hellsten U."/>
            <person name="Kawashima T."/>
            <person name="Robinson-Rechavi M."/>
            <person name="Shoguchi E."/>
            <person name="Terry A."/>
            <person name="Yu J.-K."/>
            <person name="Benito-Gutierrez E.L."/>
            <person name="Dubchak I."/>
            <person name="Garcia-Fernandez J."/>
            <person name="Gibson-Brown J.J."/>
            <person name="Grigoriev I.V."/>
            <person name="Horton A.C."/>
            <person name="de Jong P.J."/>
            <person name="Jurka J."/>
            <person name="Kapitonov V.V."/>
            <person name="Kohara Y."/>
            <person name="Kuroki Y."/>
            <person name="Lindquist E."/>
            <person name="Lucas S."/>
            <person name="Osoegawa K."/>
            <person name="Pennacchio L.A."/>
            <person name="Salamov A.A."/>
            <person name="Satou Y."/>
            <person name="Sauka-Spengler T."/>
            <person name="Schmutz J."/>
            <person name="Shin-I T."/>
            <person name="Toyoda A."/>
            <person name="Bronner-Fraser M."/>
            <person name="Fujiyama A."/>
            <person name="Holland L.Z."/>
            <person name="Holland P.W.H."/>
            <person name="Satoh N."/>
            <person name="Rokhsar D.S."/>
        </authorList>
    </citation>
    <scope>NUCLEOTIDE SEQUENCE [LARGE SCALE GENOMIC DNA]</scope>
    <source>
        <strain evidence="2">S238N-H82</strain>
        <tissue evidence="2">Testes</tissue>
    </source>
</reference>
<dbReference type="FunFam" id="3.40.50.410:FF:000186">
    <property type="entry name" value="Uncharacterized protein"/>
    <property type="match status" value="1"/>
</dbReference>
<dbReference type="Pfam" id="PF00092">
    <property type="entry name" value="VWA"/>
    <property type="match status" value="1"/>
</dbReference>
<dbReference type="InterPro" id="IPR002035">
    <property type="entry name" value="VWF_A"/>
</dbReference>
<dbReference type="AlphaFoldDB" id="C3Y8T1"/>
<dbReference type="SUPFAM" id="SSF53300">
    <property type="entry name" value="vWA-like"/>
    <property type="match status" value="1"/>
</dbReference>
<feature type="domain" description="VWFA" evidence="1">
    <location>
        <begin position="1"/>
        <end position="177"/>
    </location>
</feature>
<name>C3Y8T1_BRAFL</name>
<sequence length="219" mass="23258">MAGTGMLELRKAVRQFLAGVEQTATQTGLKENVAVVEFGGGVRIVQHLTNDYRCVQRAVDNLRPGGTTPMFEGLMEALKELCQNGGVLVLPGGIRMTPRVILMTDGKPDNQDKVILAAAAFSRKGYQEVGLPYPVPIACVGCGSGVDVALLAAIAAATNDMNKLRNLILLRQFLAQMGENVSEEEAIALRTLLLAMIVVAADDSDNDTPTPRAITAPPT</sequence>
<feature type="non-terminal residue" evidence="2">
    <location>
        <position position="219"/>
    </location>
</feature>
<gene>
    <name evidence="2" type="ORF">BRAFLDRAFT_64962</name>
</gene>
<organism>
    <name type="scientific">Branchiostoma floridae</name>
    <name type="common">Florida lancelet</name>
    <name type="synonym">Amphioxus</name>
    <dbReference type="NCBI Taxonomy" id="7739"/>
    <lineage>
        <taxon>Eukaryota</taxon>
        <taxon>Metazoa</taxon>
        <taxon>Chordata</taxon>
        <taxon>Cephalochordata</taxon>
        <taxon>Leptocardii</taxon>
        <taxon>Amphioxiformes</taxon>
        <taxon>Branchiostomatidae</taxon>
        <taxon>Branchiostoma</taxon>
    </lineage>
</organism>
<proteinExistence type="predicted"/>
<dbReference type="Gene3D" id="3.40.50.410">
    <property type="entry name" value="von Willebrand factor, type A domain"/>
    <property type="match status" value="1"/>
</dbReference>
<dbReference type="PANTHER" id="PTHR30336:SF20">
    <property type="entry name" value="DUF218 DOMAIN-CONTAINING PROTEIN"/>
    <property type="match status" value="1"/>
</dbReference>
<evidence type="ECO:0000259" key="1">
    <source>
        <dbReference type="PROSITE" id="PS50234"/>
    </source>
</evidence>
<dbReference type="InterPro" id="IPR036465">
    <property type="entry name" value="vWFA_dom_sf"/>
</dbReference>
<evidence type="ECO:0000313" key="2">
    <source>
        <dbReference type="EMBL" id="EEN62987.1"/>
    </source>
</evidence>
<accession>C3Y8T1</accession>
<dbReference type="PANTHER" id="PTHR30336">
    <property type="entry name" value="INNER MEMBRANE PROTEIN, PROBABLE PERMEASE"/>
    <property type="match status" value="1"/>
</dbReference>
<protein>
    <recommendedName>
        <fullName evidence="1">VWFA domain-containing protein</fullName>
    </recommendedName>
</protein>
<dbReference type="InterPro" id="IPR051599">
    <property type="entry name" value="Cell_Envelope_Assoc"/>
</dbReference>
<dbReference type="EMBL" id="GG666492">
    <property type="protein sequence ID" value="EEN62987.1"/>
    <property type="molecule type" value="Genomic_DNA"/>
</dbReference>
<dbReference type="CDD" id="cd00198">
    <property type="entry name" value="vWFA"/>
    <property type="match status" value="1"/>
</dbReference>
<dbReference type="InParanoid" id="C3Y8T1"/>